<dbReference type="InterPro" id="IPR013083">
    <property type="entry name" value="Znf_RING/FYVE/PHD"/>
</dbReference>
<evidence type="ECO:0000256" key="3">
    <source>
        <dbReference type="ARBA" id="ARBA00022679"/>
    </source>
</evidence>
<evidence type="ECO:0000256" key="4">
    <source>
        <dbReference type="ARBA" id="ARBA00022723"/>
    </source>
</evidence>
<gene>
    <name evidence="10" type="ORF">CTI12_AA271570</name>
</gene>
<evidence type="ECO:0000259" key="9">
    <source>
        <dbReference type="PROSITE" id="PS50089"/>
    </source>
</evidence>
<dbReference type="Pfam" id="PF13639">
    <property type="entry name" value="zf-RING_2"/>
    <property type="match status" value="1"/>
</dbReference>
<dbReference type="GO" id="GO:0008270">
    <property type="term" value="F:zinc ion binding"/>
    <property type="evidence" value="ECO:0007669"/>
    <property type="project" value="UniProtKB-KW"/>
</dbReference>
<evidence type="ECO:0000313" key="11">
    <source>
        <dbReference type="Proteomes" id="UP000245207"/>
    </source>
</evidence>
<dbReference type="EC" id="2.3.2.27" evidence="2"/>
<proteinExistence type="predicted"/>
<dbReference type="InterPro" id="IPR045191">
    <property type="entry name" value="MBR1/2-like"/>
</dbReference>
<dbReference type="SMART" id="SM00184">
    <property type="entry name" value="RING"/>
    <property type="match status" value="1"/>
</dbReference>
<keyword evidence="11" id="KW-1185">Reference proteome</keyword>
<dbReference type="SUPFAM" id="SSF57850">
    <property type="entry name" value="RING/U-box"/>
    <property type="match status" value="1"/>
</dbReference>
<dbReference type="PANTHER" id="PTHR22937:SF163">
    <property type="entry name" value="RING-TYPE E3 UBIQUITIN TRANSFERASE"/>
    <property type="match status" value="1"/>
</dbReference>
<name>A0A2U1NFW0_ARTAN</name>
<dbReference type="PROSITE" id="PS50089">
    <property type="entry name" value="ZF_RING_2"/>
    <property type="match status" value="1"/>
</dbReference>
<dbReference type="InterPro" id="IPR001841">
    <property type="entry name" value="Znf_RING"/>
</dbReference>
<organism evidence="10 11">
    <name type="scientific">Artemisia annua</name>
    <name type="common">Sweet wormwood</name>
    <dbReference type="NCBI Taxonomy" id="35608"/>
    <lineage>
        <taxon>Eukaryota</taxon>
        <taxon>Viridiplantae</taxon>
        <taxon>Streptophyta</taxon>
        <taxon>Embryophyta</taxon>
        <taxon>Tracheophyta</taxon>
        <taxon>Spermatophyta</taxon>
        <taxon>Magnoliopsida</taxon>
        <taxon>eudicotyledons</taxon>
        <taxon>Gunneridae</taxon>
        <taxon>Pentapetalae</taxon>
        <taxon>asterids</taxon>
        <taxon>campanulids</taxon>
        <taxon>Asterales</taxon>
        <taxon>Asteraceae</taxon>
        <taxon>Asteroideae</taxon>
        <taxon>Anthemideae</taxon>
        <taxon>Artemisiinae</taxon>
        <taxon>Artemisia</taxon>
    </lineage>
</organism>
<comment type="catalytic activity">
    <reaction evidence="1">
        <text>S-ubiquitinyl-[E2 ubiquitin-conjugating enzyme]-L-cysteine + [acceptor protein]-L-lysine = [E2 ubiquitin-conjugating enzyme]-L-cysteine + N(6)-ubiquitinyl-[acceptor protein]-L-lysine.</text>
        <dbReference type="EC" id="2.3.2.27"/>
    </reaction>
</comment>
<protein>
    <recommendedName>
        <fullName evidence="2">RING-type E3 ubiquitin transferase</fullName>
        <ecNumber evidence="2">2.3.2.27</ecNumber>
    </recommendedName>
</protein>
<evidence type="ECO:0000256" key="8">
    <source>
        <dbReference type="PROSITE-ProRule" id="PRU00175"/>
    </source>
</evidence>
<feature type="domain" description="RING-type" evidence="9">
    <location>
        <begin position="104"/>
        <end position="145"/>
    </location>
</feature>
<dbReference type="PANTHER" id="PTHR22937">
    <property type="entry name" value="E3 UBIQUITIN-PROTEIN LIGASE RNF165"/>
    <property type="match status" value="1"/>
</dbReference>
<dbReference type="Gene3D" id="3.30.40.10">
    <property type="entry name" value="Zinc/RING finger domain, C3HC4 (zinc finger)"/>
    <property type="match status" value="1"/>
</dbReference>
<evidence type="ECO:0000256" key="6">
    <source>
        <dbReference type="ARBA" id="ARBA00022786"/>
    </source>
</evidence>
<dbReference type="OrthoDB" id="912690at2759"/>
<keyword evidence="5 8" id="KW-0863">Zinc-finger</keyword>
<evidence type="ECO:0000256" key="2">
    <source>
        <dbReference type="ARBA" id="ARBA00012483"/>
    </source>
</evidence>
<dbReference type="AlphaFoldDB" id="A0A2U1NFW0"/>
<keyword evidence="4" id="KW-0479">Metal-binding</keyword>
<reference evidence="10 11" key="1">
    <citation type="journal article" date="2018" name="Mol. Plant">
        <title>The genome of Artemisia annua provides insight into the evolution of Asteraceae family and artemisinin biosynthesis.</title>
        <authorList>
            <person name="Shen Q."/>
            <person name="Zhang L."/>
            <person name="Liao Z."/>
            <person name="Wang S."/>
            <person name="Yan T."/>
            <person name="Shi P."/>
            <person name="Liu M."/>
            <person name="Fu X."/>
            <person name="Pan Q."/>
            <person name="Wang Y."/>
            <person name="Lv Z."/>
            <person name="Lu X."/>
            <person name="Zhang F."/>
            <person name="Jiang W."/>
            <person name="Ma Y."/>
            <person name="Chen M."/>
            <person name="Hao X."/>
            <person name="Li L."/>
            <person name="Tang Y."/>
            <person name="Lv G."/>
            <person name="Zhou Y."/>
            <person name="Sun X."/>
            <person name="Brodelius P.E."/>
            <person name="Rose J.K.C."/>
            <person name="Tang K."/>
        </authorList>
    </citation>
    <scope>NUCLEOTIDE SEQUENCE [LARGE SCALE GENOMIC DNA]</scope>
    <source>
        <strain evidence="11">cv. Huhao1</strain>
        <tissue evidence="10">Leaf</tissue>
    </source>
</reference>
<evidence type="ECO:0000256" key="7">
    <source>
        <dbReference type="ARBA" id="ARBA00022833"/>
    </source>
</evidence>
<keyword evidence="6" id="KW-0833">Ubl conjugation pathway</keyword>
<evidence type="ECO:0000256" key="1">
    <source>
        <dbReference type="ARBA" id="ARBA00000900"/>
    </source>
</evidence>
<sequence length="156" mass="17838">MATCSYGFLLQYPKNLFIEILVSKKLQTLTVPDREYLKPVDDGSSGTISRVECTMNNGTVVIDKIFDSYGQLLDDEHCCKISMMVEKHIKCYESLPSISKEDICAICHEEYQTDEIISTILCKHSYHNTCIWDWLSHKKECPICRSFSISSITYGS</sequence>
<accession>A0A2U1NFW0</accession>
<evidence type="ECO:0000256" key="5">
    <source>
        <dbReference type="ARBA" id="ARBA00022771"/>
    </source>
</evidence>
<dbReference type="EMBL" id="PKPP01002918">
    <property type="protein sequence ID" value="PWA72330.1"/>
    <property type="molecule type" value="Genomic_DNA"/>
</dbReference>
<comment type="caution">
    <text evidence="10">The sequence shown here is derived from an EMBL/GenBank/DDBJ whole genome shotgun (WGS) entry which is preliminary data.</text>
</comment>
<dbReference type="Proteomes" id="UP000245207">
    <property type="component" value="Unassembled WGS sequence"/>
</dbReference>
<keyword evidence="7" id="KW-0862">Zinc</keyword>
<keyword evidence="3" id="KW-0808">Transferase</keyword>
<dbReference type="GO" id="GO:0061630">
    <property type="term" value="F:ubiquitin protein ligase activity"/>
    <property type="evidence" value="ECO:0007669"/>
    <property type="project" value="UniProtKB-EC"/>
</dbReference>
<evidence type="ECO:0000313" key="10">
    <source>
        <dbReference type="EMBL" id="PWA72330.1"/>
    </source>
</evidence>